<keyword evidence="3" id="KW-1185">Reference proteome</keyword>
<protein>
    <submittedName>
        <fullName evidence="2">Uncharacterized protein</fullName>
    </submittedName>
</protein>
<dbReference type="EMBL" id="JBBPBM010000055">
    <property type="protein sequence ID" value="KAK8517866.1"/>
    <property type="molecule type" value="Genomic_DNA"/>
</dbReference>
<dbReference type="Proteomes" id="UP001472677">
    <property type="component" value="Unassembled WGS sequence"/>
</dbReference>
<evidence type="ECO:0000256" key="1">
    <source>
        <dbReference type="SAM" id="MobiDB-lite"/>
    </source>
</evidence>
<feature type="region of interest" description="Disordered" evidence="1">
    <location>
        <begin position="1"/>
        <end position="33"/>
    </location>
</feature>
<organism evidence="2 3">
    <name type="scientific">Hibiscus sabdariffa</name>
    <name type="common">roselle</name>
    <dbReference type="NCBI Taxonomy" id="183260"/>
    <lineage>
        <taxon>Eukaryota</taxon>
        <taxon>Viridiplantae</taxon>
        <taxon>Streptophyta</taxon>
        <taxon>Embryophyta</taxon>
        <taxon>Tracheophyta</taxon>
        <taxon>Spermatophyta</taxon>
        <taxon>Magnoliopsida</taxon>
        <taxon>eudicotyledons</taxon>
        <taxon>Gunneridae</taxon>
        <taxon>Pentapetalae</taxon>
        <taxon>rosids</taxon>
        <taxon>malvids</taxon>
        <taxon>Malvales</taxon>
        <taxon>Malvaceae</taxon>
        <taxon>Malvoideae</taxon>
        <taxon>Hibiscus</taxon>
    </lineage>
</organism>
<comment type="caution">
    <text evidence="2">The sequence shown here is derived from an EMBL/GenBank/DDBJ whole genome shotgun (WGS) entry which is preliminary data.</text>
</comment>
<evidence type="ECO:0000313" key="2">
    <source>
        <dbReference type="EMBL" id="KAK8517866.1"/>
    </source>
</evidence>
<proteinExistence type="predicted"/>
<feature type="compositionally biased region" description="Basic and acidic residues" evidence="1">
    <location>
        <begin position="1"/>
        <end position="28"/>
    </location>
</feature>
<evidence type="ECO:0000313" key="3">
    <source>
        <dbReference type="Proteomes" id="UP001472677"/>
    </source>
</evidence>
<gene>
    <name evidence="2" type="ORF">V6N12_016704</name>
</gene>
<reference evidence="2 3" key="1">
    <citation type="journal article" date="2024" name="G3 (Bethesda)">
        <title>Genome assembly of Hibiscus sabdariffa L. provides insights into metabolisms of medicinal natural products.</title>
        <authorList>
            <person name="Kim T."/>
        </authorList>
    </citation>
    <scope>NUCLEOTIDE SEQUENCE [LARGE SCALE GENOMIC DNA]</scope>
    <source>
        <strain evidence="2">TK-2024</strain>
        <tissue evidence="2">Old leaves</tissue>
    </source>
</reference>
<accession>A0ABR2CEF9</accession>
<sequence>MNRKSEHMIQDKKDESQSKRFAENDETGKIWSPPQVWHEGLRHSVRLESPTAVGFLGLDPFLKTNAAPKPSRSH</sequence>
<name>A0ABR2CEF9_9ROSI</name>